<evidence type="ECO:0000313" key="3">
    <source>
        <dbReference type="Proteomes" id="UP000297549"/>
    </source>
</evidence>
<feature type="domain" description="Transposase IS200-like" evidence="1">
    <location>
        <begin position="5"/>
        <end position="120"/>
    </location>
</feature>
<keyword evidence="3" id="KW-1185">Reference proteome</keyword>
<sequence>MANTYSQLYLHVVFAVAGRARLIPARHQQELNRYITGIVTNKGQKLLAVNGMPDHLHLLLNLRPDVAPSDIVRDIKANSARFINEQRWLPGGRFEWQRGFGAFSYAASQLATVIRYIEQQPQHHATRTFGEEYRSLLRLFGVPYDEQYLFSDPYAAPDSAE</sequence>
<dbReference type="Pfam" id="PF01797">
    <property type="entry name" value="Y1_Tnp"/>
    <property type="match status" value="1"/>
</dbReference>
<dbReference type="PANTHER" id="PTHR33360">
    <property type="entry name" value="TRANSPOSASE FOR INSERTION SEQUENCE ELEMENT IS200"/>
    <property type="match status" value="1"/>
</dbReference>
<dbReference type="InterPro" id="IPR002686">
    <property type="entry name" value="Transposase_17"/>
</dbReference>
<gene>
    <name evidence="2" type="primary">tnpA</name>
    <name evidence="2" type="ORF">E5K00_11230</name>
</gene>
<accession>A0A4Z0QAJ2</accession>
<dbReference type="OrthoDB" id="9797997at2"/>
<reference evidence="2 3" key="1">
    <citation type="submission" date="2019-04" db="EMBL/GenBank/DDBJ databases">
        <authorList>
            <person name="Feng G."/>
            <person name="Zhang J."/>
            <person name="Zhu H."/>
        </authorList>
    </citation>
    <scope>NUCLEOTIDE SEQUENCE [LARGE SCALE GENOMIC DNA]</scope>
    <source>
        <strain evidence="2 3">JCM 31653</strain>
    </source>
</reference>
<dbReference type="InterPro" id="IPR036515">
    <property type="entry name" value="Transposase_17_sf"/>
</dbReference>
<organism evidence="2 3">
    <name type="scientific">Hymenobacter aquaticus</name>
    <dbReference type="NCBI Taxonomy" id="1867101"/>
    <lineage>
        <taxon>Bacteria</taxon>
        <taxon>Pseudomonadati</taxon>
        <taxon>Bacteroidota</taxon>
        <taxon>Cytophagia</taxon>
        <taxon>Cytophagales</taxon>
        <taxon>Hymenobacteraceae</taxon>
        <taxon>Hymenobacter</taxon>
    </lineage>
</organism>
<dbReference type="AlphaFoldDB" id="A0A4Z0QAJ2"/>
<dbReference type="SMART" id="SM01321">
    <property type="entry name" value="Y1_Tnp"/>
    <property type="match status" value="1"/>
</dbReference>
<dbReference type="Gene3D" id="3.30.70.1290">
    <property type="entry name" value="Transposase IS200-like"/>
    <property type="match status" value="1"/>
</dbReference>
<dbReference type="SUPFAM" id="SSF143422">
    <property type="entry name" value="Transposase IS200-like"/>
    <property type="match status" value="1"/>
</dbReference>
<dbReference type="Proteomes" id="UP000297549">
    <property type="component" value="Unassembled WGS sequence"/>
</dbReference>
<dbReference type="PANTHER" id="PTHR33360:SF2">
    <property type="entry name" value="TRANSPOSASE FOR INSERTION SEQUENCE ELEMENT IS200"/>
    <property type="match status" value="1"/>
</dbReference>
<comment type="caution">
    <text evidence="2">The sequence shown here is derived from an EMBL/GenBank/DDBJ whole genome shotgun (WGS) entry which is preliminary data.</text>
</comment>
<proteinExistence type="predicted"/>
<protein>
    <submittedName>
        <fullName evidence="2">IS200/IS605 family transposase</fullName>
    </submittedName>
</protein>
<evidence type="ECO:0000259" key="1">
    <source>
        <dbReference type="SMART" id="SM01321"/>
    </source>
</evidence>
<dbReference type="GO" id="GO:0006313">
    <property type="term" value="P:DNA transposition"/>
    <property type="evidence" value="ECO:0007669"/>
    <property type="project" value="InterPro"/>
</dbReference>
<dbReference type="NCBIfam" id="NF033573">
    <property type="entry name" value="transpos_IS200"/>
    <property type="match status" value="1"/>
</dbReference>
<evidence type="ECO:0000313" key="2">
    <source>
        <dbReference type="EMBL" id="TGE25732.1"/>
    </source>
</evidence>
<dbReference type="RefSeq" id="WP_135463309.1">
    <property type="nucleotide sequence ID" value="NZ_SRLC01000001.1"/>
</dbReference>
<dbReference type="EMBL" id="SRLC01000001">
    <property type="protein sequence ID" value="TGE25732.1"/>
    <property type="molecule type" value="Genomic_DNA"/>
</dbReference>
<name>A0A4Z0QAJ2_9BACT</name>
<dbReference type="GO" id="GO:0004803">
    <property type="term" value="F:transposase activity"/>
    <property type="evidence" value="ECO:0007669"/>
    <property type="project" value="InterPro"/>
</dbReference>
<dbReference type="GO" id="GO:0003677">
    <property type="term" value="F:DNA binding"/>
    <property type="evidence" value="ECO:0007669"/>
    <property type="project" value="InterPro"/>
</dbReference>